<gene>
    <name evidence="1" type="ORF">EV356DRAFT_508752</name>
</gene>
<name>A0A6A6HIZ5_VIRVR</name>
<dbReference type="EMBL" id="ML991777">
    <property type="protein sequence ID" value="KAF2238114.1"/>
    <property type="molecule type" value="Genomic_DNA"/>
</dbReference>
<evidence type="ECO:0000313" key="2">
    <source>
        <dbReference type="Proteomes" id="UP000800092"/>
    </source>
</evidence>
<organism evidence="1 2">
    <name type="scientific">Viridothelium virens</name>
    <name type="common">Speckled blister lichen</name>
    <name type="synonym">Trypethelium virens</name>
    <dbReference type="NCBI Taxonomy" id="1048519"/>
    <lineage>
        <taxon>Eukaryota</taxon>
        <taxon>Fungi</taxon>
        <taxon>Dikarya</taxon>
        <taxon>Ascomycota</taxon>
        <taxon>Pezizomycotina</taxon>
        <taxon>Dothideomycetes</taxon>
        <taxon>Dothideomycetes incertae sedis</taxon>
        <taxon>Trypetheliales</taxon>
        <taxon>Trypetheliaceae</taxon>
        <taxon>Viridothelium</taxon>
    </lineage>
</organism>
<keyword evidence="2" id="KW-1185">Reference proteome</keyword>
<proteinExistence type="predicted"/>
<protein>
    <submittedName>
        <fullName evidence="1">Uncharacterized protein</fullName>
    </submittedName>
</protein>
<sequence length="81" mass="9053">MGSFATLVSFTEWARQATLVQWAPSCYTLRLRTPHTKSFFRVLHVSLPLQGPGAGNSLSLSLLLEAHWLEFASCWLPLLGH</sequence>
<dbReference type="Proteomes" id="UP000800092">
    <property type="component" value="Unassembled WGS sequence"/>
</dbReference>
<evidence type="ECO:0000313" key="1">
    <source>
        <dbReference type="EMBL" id="KAF2238114.1"/>
    </source>
</evidence>
<reference evidence="1" key="1">
    <citation type="journal article" date="2020" name="Stud. Mycol.">
        <title>101 Dothideomycetes genomes: a test case for predicting lifestyles and emergence of pathogens.</title>
        <authorList>
            <person name="Haridas S."/>
            <person name="Albert R."/>
            <person name="Binder M."/>
            <person name="Bloem J."/>
            <person name="Labutti K."/>
            <person name="Salamov A."/>
            <person name="Andreopoulos B."/>
            <person name="Baker S."/>
            <person name="Barry K."/>
            <person name="Bills G."/>
            <person name="Bluhm B."/>
            <person name="Cannon C."/>
            <person name="Castanera R."/>
            <person name="Culley D."/>
            <person name="Daum C."/>
            <person name="Ezra D."/>
            <person name="Gonzalez J."/>
            <person name="Henrissat B."/>
            <person name="Kuo A."/>
            <person name="Liang C."/>
            <person name="Lipzen A."/>
            <person name="Lutzoni F."/>
            <person name="Magnuson J."/>
            <person name="Mondo S."/>
            <person name="Nolan M."/>
            <person name="Ohm R."/>
            <person name="Pangilinan J."/>
            <person name="Park H.-J."/>
            <person name="Ramirez L."/>
            <person name="Alfaro M."/>
            <person name="Sun H."/>
            <person name="Tritt A."/>
            <person name="Yoshinaga Y."/>
            <person name="Zwiers L.-H."/>
            <person name="Turgeon B."/>
            <person name="Goodwin S."/>
            <person name="Spatafora J."/>
            <person name="Crous P."/>
            <person name="Grigoriev I."/>
        </authorList>
    </citation>
    <scope>NUCLEOTIDE SEQUENCE</scope>
    <source>
        <strain evidence="1">Tuck. ex Michener</strain>
    </source>
</reference>
<dbReference type="AlphaFoldDB" id="A0A6A6HIZ5"/>
<accession>A0A6A6HIZ5</accession>